<sequence length="35" mass="3575">MNIPTRESPPVDPLPMSALPSSPFPSAFAFSSGAA</sequence>
<organism evidence="2 3">
    <name type="scientific">Phytopseudomonas flavescens</name>
    <dbReference type="NCBI Taxonomy" id="29435"/>
    <lineage>
        <taxon>Bacteria</taxon>
        <taxon>Pseudomonadati</taxon>
        <taxon>Pseudomonadota</taxon>
        <taxon>Gammaproteobacteria</taxon>
        <taxon>Pseudomonadales</taxon>
        <taxon>Pseudomonadaceae</taxon>
        <taxon>Phytopseudomonas</taxon>
    </lineage>
</organism>
<feature type="region of interest" description="Disordered" evidence="1">
    <location>
        <begin position="1"/>
        <end position="24"/>
    </location>
</feature>
<reference evidence="2 3" key="1">
    <citation type="submission" date="2016-10" db="EMBL/GenBank/DDBJ databases">
        <authorList>
            <person name="de Groot N.N."/>
        </authorList>
    </citation>
    <scope>NUCLEOTIDE SEQUENCE [LARGE SCALE GENOMIC DNA]</scope>
    <source>
        <strain evidence="2 3">LMG 18387</strain>
    </source>
</reference>
<dbReference type="Proteomes" id="UP000198606">
    <property type="component" value="Unassembled WGS sequence"/>
</dbReference>
<protein>
    <submittedName>
        <fullName evidence="2">Uncharacterized protein</fullName>
    </submittedName>
</protein>
<dbReference type="STRING" id="29435.SAMN05216588_101370"/>
<proteinExistence type="predicted"/>
<gene>
    <name evidence="2" type="ORF">SAMN05216588_101370</name>
</gene>
<dbReference type="AlphaFoldDB" id="A0A1G7Y2A3"/>
<evidence type="ECO:0000313" key="3">
    <source>
        <dbReference type="Proteomes" id="UP000198606"/>
    </source>
</evidence>
<evidence type="ECO:0000256" key="1">
    <source>
        <dbReference type="SAM" id="MobiDB-lite"/>
    </source>
</evidence>
<dbReference type="EMBL" id="FNDG01000001">
    <property type="protein sequence ID" value="SDG90503.1"/>
    <property type="molecule type" value="Genomic_DNA"/>
</dbReference>
<name>A0A1G7Y2A3_9GAMM</name>
<accession>A0A1G7Y2A3</accession>
<feature type="compositionally biased region" description="Low complexity" evidence="1">
    <location>
        <begin position="14"/>
        <end position="24"/>
    </location>
</feature>
<evidence type="ECO:0000313" key="2">
    <source>
        <dbReference type="EMBL" id="SDG90503.1"/>
    </source>
</evidence>